<keyword evidence="2" id="KW-0732">Signal</keyword>
<feature type="domain" description="Multidrug resistance protein MdtA-like C-terminal permuted SH3" evidence="3">
    <location>
        <begin position="576"/>
        <end position="633"/>
    </location>
</feature>
<accession>K2FDS7</accession>
<proteinExistence type="predicted"/>
<sequence length="648" mass="72246">MKKVVTIVLLSAIALSSCGAPVKPEETKPVAKSVKTEVVKKDNFSEQLKLIWKASPWMESPVAPLVGGVIKKINVQVGQKVKAWEVLASLDLSSSTFWASYDNANTAYNNSLNSFAFTQESTQKDLEAAKIQLDNAISAKENTYSTTEKQLSIAQTQLDNIKKARSNTINTTDESLKNANLLLTNANTNLSNFKKNSEENLNGLYESLKVSLSSSLVSIDSWMNQADIILWATQKNNYINKAYEIYLWAMNRQTKKDAESAFYAAYSAYNDFQAKEFSWDRAWIEQKTSAVLDLLNKENDLYDKMVSMMNNTIPASSLPQSQIDWFNLNIARIQWSILQAQSGLTTLKNTLNSTKTSIDTNLASLQNAVTISETQLSNIKAWNNSQLDTVSGNQTLTQTQYENTIVSVKSSRDAVDNALKIAQANYASIQAKLESQKVAAKSQLDAAKWGKDIASIQLRNTSIVALFDWVITAKNVEVWTAASPGVPAFMIGSDDQILVKLDVSSDNIWELKLGQEVKTDKQGASYTWVITLLSPAADPITKMFKAEVSFNKKPDTFKLWDYIDAYVSKENSKDKVILVPLSAVISLGQWDYSVFTVTKDSKTQSKSVKLWNQNSTEVEVTSGLNEWDKIVISWALNLQDWDLVEEIK</sequence>
<dbReference type="InterPro" id="IPR058627">
    <property type="entry name" value="MdtA-like_C"/>
</dbReference>
<dbReference type="Gene3D" id="2.40.50.100">
    <property type="match status" value="2"/>
</dbReference>
<dbReference type="PANTHER" id="PTHR30469:SF38">
    <property type="entry name" value="HLYD FAMILY SECRETION PROTEIN"/>
    <property type="match status" value="1"/>
</dbReference>
<dbReference type="PANTHER" id="PTHR30469">
    <property type="entry name" value="MULTIDRUG RESISTANCE PROTEIN MDTA"/>
    <property type="match status" value="1"/>
</dbReference>
<feature type="chain" id="PRO_5017220850" evidence="2">
    <location>
        <begin position="20"/>
        <end position="648"/>
    </location>
</feature>
<dbReference type="Gene3D" id="2.40.30.170">
    <property type="match status" value="1"/>
</dbReference>
<dbReference type="EMBL" id="AMFJ01000194">
    <property type="protein sequence ID" value="EKE29276.1"/>
    <property type="molecule type" value="Genomic_DNA"/>
</dbReference>
<dbReference type="Gene3D" id="1.10.287.470">
    <property type="entry name" value="Helix hairpin bin"/>
    <property type="match status" value="2"/>
</dbReference>
<dbReference type="GO" id="GO:1990281">
    <property type="term" value="C:efflux pump complex"/>
    <property type="evidence" value="ECO:0007669"/>
    <property type="project" value="TreeGrafter"/>
</dbReference>
<keyword evidence="1" id="KW-0175">Coiled coil</keyword>
<evidence type="ECO:0000259" key="3">
    <source>
        <dbReference type="Pfam" id="PF25967"/>
    </source>
</evidence>
<evidence type="ECO:0000313" key="4">
    <source>
        <dbReference type="EMBL" id="EKE29276.1"/>
    </source>
</evidence>
<comment type="caution">
    <text evidence="4">The sequence shown here is derived from an EMBL/GenBank/DDBJ whole genome shotgun (WGS) entry which is preliminary data.</text>
</comment>
<organism evidence="4">
    <name type="scientific">uncultured bacterium</name>
    <name type="common">gcode 4</name>
    <dbReference type="NCBI Taxonomy" id="1234023"/>
    <lineage>
        <taxon>Bacteria</taxon>
        <taxon>environmental samples</taxon>
    </lineage>
</organism>
<protein>
    <submittedName>
        <fullName evidence="4">Efflux transporter, RND family, MFP subunit</fullName>
    </submittedName>
</protein>
<feature type="signal peptide" evidence="2">
    <location>
        <begin position="1"/>
        <end position="19"/>
    </location>
</feature>
<dbReference type="AlphaFoldDB" id="K2FDS7"/>
<dbReference type="Pfam" id="PF25967">
    <property type="entry name" value="RND-MFP_C"/>
    <property type="match status" value="1"/>
</dbReference>
<gene>
    <name evidence="4" type="ORF">ACD_2C00194G0003</name>
</gene>
<reference evidence="4" key="1">
    <citation type="journal article" date="2012" name="Science">
        <title>Fermentation, hydrogen, and sulfur metabolism in multiple uncultivated bacterial phyla.</title>
        <authorList>
            <person name="Wrighton K.C."/>
            <person name="Thomas B.C."/>
            <person name="Sharon I."/>
            <person name="Miller C.S."/>
            <person name="Castelle C.J."/>
            <person name="VerBerkmoes N.C."/>
            <person name="Wilkins M.J."/>
            <person name="Hettich R.L."/>
            <person name="Lipton M.S."/>
            <person name="Williams K.H."/>
            <person name="Long P.E."/>
            <person name="Banfield J.F."/>
        </authorList>
    </citation>
    <scope>NUCLEOTIDE SEQUENCE [LARGE SCALE GENOMIC DNA]</scope>
</reference>
<dbReference type="PROSITE" id="PS51257">
    <property type="entry name" value="PROKAR_LIPOPROTEIN"/>
    <property type="match status" value="1"/>
</dbReference>
<dbReference type="Gene3D" id="2.40.420.20">
    <property type="match status" value="1"/>
</dbReference>
<name>K2FDS7_9BACT</name>
<evidence type="ECO:0000256" key="1">
    <source>
        <dbReference type="SAM" id="Coils"/>
    </source>
</evidence>
<feature type="coiled-coil region" evidence="1">
    <location>
        <begin position="144"/>
        <end position="196"/>
    </location>
</feature>
<dbReference type="GO" id="GO:0015562">
    <property type="term" value="F:efflux transmembrane transporter activity"/>
    <property type="evidence" value="ECO:0007669"/>
    <property type="project" value="TreeGrafter"/>
</dbReference>
<evidence type="ECO:0000256" key="2">
    <source>
        <dbReference type="SAM" id="SignalP"/>
    </source>
</evidence>